<accession>A0A4Z2IDD0</accession>
<organism evidence="2 3">
    <name type="scientific">Liparis tanakae</name>
    <name type="common">Tanaka's snailfish</name>
    <dbReference type="NCBI Taxonomy" id="230148"/>
    <lineage>
        <taxon>Eukaryota</taxon>
        <taxon>Metazoa</taxon>
        <taxon>Chordata</taxon>
        <taxon>Craniata</taxon>
        <taxon>Vertebrata</taxon>
        <taxon>Euteleostomi</taxon>
        <taxon>Actinopterygii</taxon>
        <taxon>Neopterygii</taxon>
        <taxon>Teleostei</taxon>
        <taxon>Neoteleostei</taxon>
        <taxon>Acanthomorphata</taxon>
        <taxon>Eupercaria</taxon>
        <taxon>Perciformes</taxon>
        <taxon>Cottioidei</taxon>
        <taxon>Cottales</taxon>
        <taxon>Liparidae</taxon>
        <taxon>Liparis</taxon>
    </lineage>
</organism>
<reference evidence="2 3" key="1">
    <citation type="submission" date="2019-03" db="EMBL/GenBank/DDBJ databases">
        <title>First draft genome of Liparis tanakae, snailfish: a comprehensive survey of snailfish specific genes.</title>
        <authorList>
            <person name="Kim W."/>
            <person name="Song I."/>
            <person name="Jeong J.-H."/>
            <person name="Kim D."/>
            <person name="Kim S."/>
            <person name="Ryu S."/>
            <person name="Song J.Y."/>
            <person name="Lee S.K."/>
        </authorList>
    </citation>
    <scope>NUCLEOTIDE SEQUENCE [LARGE SCALE GENOMIC DNA]</scope>
    <source>
        <tissue evidence="2">Muscle</tissue>
    </source>
</reference>
<sequence length="132" mass="14075">MRVKAGNDTPRDVKRENDASKGQKGAAFVQMMDNRGPFDGGTHTELRPWGGGGESAFALSKHICINPVAPLSVTVIGTDSQTTGDDADSMLRRHAHTLSSLAPPSTPTNTCSVFTLGEENGYAFMTFTCRSL</sequence>
<name>A0A4Z2IDD0_9TELE</name>
<dbReference type="Proteomes" id="UP000314294">
    <property type="component" value="Unassembled WGS sequence"/>
</dbReference>
<evidence type="ECO:0000256" key="1">
    <source>
        <dbReference type="SAM" id="MobiDB-lite"/>
    </source>
</evidence>
<gene>
    <name evidence="2" type="ORF">EYF80_013887</name>
</gene>
<proteinExistence type="predicted"/>
<evidence type="ECO:0000313" key="2">
    <source>
        <dbReference type="EMBL" id="TNN75917.1"/>
    </source>
</evidence>
<protein>
    <submittedName>
        <fullName evidence="2">Uncharacterized protein</fullName>
    </submittedName>
</protein>
<evidence type="ECO:0000313" key="3">
    <source>
        <dbReference type="Proteomes" id="UP000314294"/>
    </source>
</evidence>
<feature type="compositionally biased region" description="Basic and acidic residues" evidence="1">
    <location>
        <begin position="9"/>
        <end position="21"/>
    </location>
</feature>
<feature type="region of interest" description="Disordered" evidence="1">
    <location>
        <begin position="1"/>
        <end position="25"/>
    </location>
</feature>
<keyword evidence="3" id="KW-1185">Reference proteome</keyword>
<dbReference type="EMBL" id="SRLO01000098">
    <property type="protein sequence ID" value="TNN75917.1"/>
    <property type="molecule type" value="Genomic_DNA"/>
</dbReference>
<dbReference type="AlphaFoldDB" id="A0A4Z2IDD0"/>
<comment type="caution">
    <text evidence="2">The sequence shown here is derived from an EMBL/GenBank/DDBJ whole genome shotgun (WGS) entry which is preliminary data.</text>
</comment>